<dbReference type="GeneID" id="104596289"/>
<comment type="subcellular location">
    <subcellularLocation>
        <location evidence="1">Nucleus</location>
    </subcellularLocation>
</comment>
<feature type="domain" description="HTH myb-type" evidence="10">
    <location>
        <begin position="225"/>
        <end position="284"/>
    </location>
</feature>
<keyword evidence="6" id="KW-0804">Transcription</keyword>
<dbReference type="GO" id="GO:0009736">
    <property type="term" value="P:cytokinin-activated signaling pathway"/>
    <property type="evidence" value="ECO:0007669"/>
    <property type="project" value="InterPro"/>
</dbReference>
<dbReference type="PANTHER" id="PTHR43874:SF19">
    <property type="entry name" value="RESPONSE REGULATOR 23-RELATED"/>
    <property type="match status" value="1"/>
</dbReference>
<feature type="modified residue" description="4-aspartylphosphate" evidence="8">
    <location>
        <position position="94"/>
    </location>
</feature>
<gene>
    <name evidence="12" type="primary">LOC104596289</name>
</gene>
<accession>A0A1U8A200</accession>
<name>A0A1U8A200_NELNU</name>
<dbReference type="InterPro" id="IPR006447">
    <property type="entry name" value="Myb_dom_plants"/>
</dbReference>
<dbReference type="Gene3D" id="3.40.50.2300">
    <property type="match status" value="1"/>
</dbReference>
<evidence type="ECO:0000256" key="4">
    <source>
        <dbReference type="ARBA" id="ARBA00023015"/>
    </source>
</evidence>
<dbReference type="NCBIfam" id="TIGR01557">
    <property type="entry name" value="myb_SHAQKYF"/>
    <property type="match status" value="1"/>
</dbReference>
<dbReference type="PANTHER" id="PTHR43874">
    <property type="entry name" value="TWO-COMPONENT RESPONSE REGULATOR"/>
    <property type="match status" value="1"/>
</dbReference>
<evidence type="ECO:0000256" key="8">
    <source>
        <dbReference type="PROSITE-ProRule" id="PRU00169"/>
    </source>
</evidence>
<dbReference type="Gene3D" id="1.10.10.60">
    <property type="entry name" value="Homeodomain-like"/>
    <property type="match status" value="1"/>
</dbReference>
<organism evidence="11 12">
    <name type="scientific">Nelumbo nucifera</name>
    <name type="common">Sacred lotus</name>
    <dbReference type="NCBI Taxonomy" id="4432"/>
    <lineage>
        <taxon>Eukaryota</taxon>
        <taxon>Viridiplantae</taxon>
        <taxon>Streptophyta</taxon>
        <taxon>Embryophyta</taxon>
        <taxon>Tracheophyta</taxon>
        <taxon>Spermatophyta</taxon>
        <taxon>Magnoliopsida</taxon>
        <taxon>Proteales</taxon>
        <taxon>Nelumbonaceae</taxon>
        <taxon>Nelumbo</taxon>
    </lineage>
</organism>
<dbReference type="RefSeq" id="XP_010255669.1">
    <property type="nucleotide sequence ID" value="XM_010257367.1"/>
</dbReference>
<evidence type="ECO:0000256" key="1">
    <source>
        <dbReference type="ARBA" id="ARBA00004123"/>
    </source>
</evidence>
<proteinExistence type="predicted"/>
<dbReference type="Pfam" id="PF00072">
    <property type="entry name" value="Response_reg"/>
    <property type="match status" value="1"/>
</dbReference>
<dbReference type="InterPro" id="IPR017930">
    <property type="entry name" value="Myb_dom"/>
</dbReference>
<sequence length="650" mass="71632">MGFHVYSSVISYSNASLCCLSMEGERVPTAQSSKNKTFPAGLRILTVDDDSTCLKIVEKMLQSLDYQVVAVQNAIEALSILRERKGGFDLVLTDVHLPGMDGIALLEHVLREFKLPVIIMSANDKENIILRSLQAGASYYIGKPVTLNDLRNIWQHVVLKRKEDVVVMEKAGSVQRASSEKVSGEDIECESSVNENNWKRQEAKRKASHSNKDAKVEVDRNVSFSPKKARVIWSPGLHKKFLNAVEKIGLDRAVPKKILELMDTPGLTRENIASHLQKYRIFLKRLKEARQALEPGIARSLTSGALKSSFAVGHPLLDPPRGFPALQDSLQSRTPLIRPELGSSSMSQLGYGQPIPTSNHGNMVQPFLGSAPSLNQRMRPHCVGMSSSLLGRGTGTMQMNPQQSQMQTRYSANTLLNLYRHNHNSINPRFENMGSSTKHNQAPIFNYTNNNHAGFPMTDAGELQVGLGQMICFSGRPSNGISGSYTSMDKARKGKETLTATGKCSPFPELMSSFLPGFAPQSLASSGSRFRGANHFPTTFPGVIQQPSPPPTWLPPFANNVIQQQPPLPSALPQQQEENESGIESELDILLELIKSSSSVENTSLAQAFEFDDGDGHIHRTNYKQQDGEVVIDPDFDISAYQVDGLLNWP</sequence>
<dbReference type="InterPro" id="IPR001005">
    <property type="entry name" value="SANT/Myb"/>
</dbReference>
<dbReference type="FunFam" id="1.10.10.60:FF:000007">
    <property type="entry name" value="Two-component response regulator"/>
    <property type="match status" value="1"/>
</dbReference>
<dbReference type="SMART" id="SM00448">
    <property type="entry name" value="REC"/>
    <property type="match status" value="1"/>
</dbReference>
<dbReference type="SUPFAM" id="SSF52172">
    <property type="entry name" value="CheY-like"/>
    <property type="match status" value="1"/>
</dbReference>
<dbReference type="PROSITE" id="PS51294">
    <property type="entry name" value="HTH_MYB"/>
    <property type="match status" value="1"/>
</dbReference>
<protein>
    <submittedName>
        <fullName evidence="12">Two-component response regulator ARR1-like</fullName>
    </submittedName>
</protein>
<dbReference type="AlphaFoldDB" id="A0A1U8A200"/>
<dbReference type="Proteomes" id="UP000189703">
    <property type="component" value="Unplaced"/>
</dbReference>
<dbReference type="Pfam" id="PF00249">
    <property type="entry name" value="Myb_DNA-binding"/>
    <property type="match status" value="1"/>
</dbReference>
<dbReference type="GO" id="GO:0000160">
    <property type="term" value="P:phosphorelay signal transduction system"/>
    <property type="evidence" value="ECO:0007669"/>
    <property type="project" value="UniProtKB-KW"/>
</dbReference>
<dbReference type="GO" id="GO:0003677">
    <property type="term" value="F:DNA binding"/>
    <property type="evidence" value="ECO:0007669"/>
    <property type="project" value="InterPro"/>
</dbReference>
<dbReference type="eggNOG" id="KOG1601">
    <property type="taxonomic scope" value="Eukaryota"/>
</dbReference>
<evidence type="ECO:0000256" key="6">
    <source>
        <dbReference type="ARBA" id="ARBA00023163"/>
    </source>
</evidence>
<dbReference type="InterPro" id="IPR009057">
    <property type="entry name" value="Homeodomain-like_sf"/>
</dbReference>
<evidence type="ECO:0000256" key="2">
    <source>
        <dbReference type="ARBA" id="ARBA00022553"/>
    </source>
</evidence>
<keyword evidence="4" id="KW-0805">Transcription regulation</keyword>
<reference evidence="12" key="1">
    <citation type="submission" date="2025-08" db="UniProtKB">
        <authorList>
            <consortium name="RefSeq"/>
        </authorList>
    </citation>
    <scope>IDENTIFICATION</scope>
</reference>
<dbReference type="CDD" id="cd17584">
    <property type="entry name" value="REC_typeB_ARR-like"/>
    <property type="match status" value="1"/>
</dbReference>
<evidence type="ECO:0000256" key="3">
    <source>
        <dbReference type="ARBA" id="ARBA00023012"/>
    </source>
</evidence>
<dbReference type="InParanoid" id="A0A1U8A200"/>
<feature type="domain" description="Response regulatory" evidence="9">
    <location>
        <begin position="43"/>
        <end position="158"/>
    </location>
</feature>
<dbReference type="PROSITE" id="PS50110">
    <property type="entry name" value="RESPONSE_REGULATORY"/>
    <property type="match status" value="1"/>
</dbReference>
<evidence type="ECO:0000259" key="10">
    <source>
        <dbReference type="PROSITE" id="PS51294"/>
    </source>
</evidence>
<dbReference type="OMA" id="QTRYSAN"/>
<dbReference type="SUPFAM" id="SSF46689">
    <property type="entry name" value="Homeodomain-like"/>
    <property type="match status" value="1"/>
</dbReference>
<keyword evidence="7" id="KW-0539">Nucleus</keyword>
<dbReference type="InterPro" id="IPR045279">
    <property type="entry name" value="ARR-like"/>
</dbReference>
<dbReference type="GO" id="GO:0005634">
    <property type="term" value="C:nucleus"/>
    <property type="evidence" value="ECO:0007669"/>
    <property type="project" value="UniProtKB-SubCell"/>
</dbReference>
<dbReference type="OrthoDB" id="60033at2759"/>
<evidence type="ECO:0000259" key="9">
    <source>
        <dbReference type="PROSITE" id="PS50110"/>
    </source>
</evidence>
<evidence type="ECO:0000313" key="12">
    <source>
        <dbReference type="RefSeq" id="XP_010255669.1"/>
    </source>
</evidence>
<keyword evidence="11" id="KW-1185">Reference proteome</keyword>
<dbReference type="KEGG" id="nnu:104596289"/>
<keyword evidence="5" id="KW-0010">Activator</keyword>
<keyword evidence="2 8" id="KW-0597">Phosphoprotein</keyword>
<evidence type="ECO:0000256" key="7">
    <source>
        <dbReference type="ARBA" id="ARBA00023242"/>
    </source>
</evidence>
<keyword evidence="3" id="KW-0902">Two-component regulatory system</keyword>
<dbReference type="InterPro" id="IPR001789">
    <property type="entry name" value="Sig_transdc_resp-reg_receiver"/>
</dbReference>
<dbReference type="InterPro" id="IPR011006">
    <property type="entry name" value="CheY-like_superfamily"/>
</dbReference>
<evidence type="ECO:0000256" key="5">
    <source>
        <dbReference type="ARBA" id="ARBA00023159"/>
    </source>
</evidence>
<evidence type="ECO:0000313" key="11">
    <source>
        <dbReference type="Proteomes" id="UP000189703"/>
    </source>
</evidence>